<reference evidence="9 10" key="1">
    <citation type="journal article" date="2014" name="Curr. Microbiol.">
        <title>Spirosoma radiotolerans sp. nov., a gamma-radiation-resistant bacterium isolated from gamma ray-irradiated soil.</title>
        <authorList>
            <person name="Lee J.J."/>
            <person name="Srinivasan S."/>
            <person name="Lim S."/>
            <person name="Joe M."/>
            <person name="Im S."/>
            <person name="Bae S.I."/>
            <person name="Park K.R."/>
            <person name="Han J.H."/>
            <person name="Park S.H."/>
            <person name="Joo B.M."/>
            <person name="Park S.J."/>
            <person name="Kim M.K."/>
        </authorList>
    </citation>
    <scope>NUCLEOTIDE SEQUENCE [LARGE SCALE GENOMIC DNA]</scope>
    <source>
        <strain evidence="9 10">DG5A</strain>
    </source>
</reference>
<dbReference type="STRING" id="1379870.SD10_01865"/>
<feature type="signal peptide" evidence="7">
    <location>
        <begin position="1"/>
        <end position="29"/>
    </location>
</feature>
<dbReference type="Proteomes" id="UP000033054">
    <property type="component" value="Chromosome"/>
</dbReference>
<feature type="active site" description="Nucleophile" evidence="5">
    <location>
        <position position="265"/>
    </location>
</feature>
<dbReference type="InterPro" id="IPR031158">
    <property type="entry name" value="GH10_AS"/>
</dbReference>
<dbReference type="GO" id="GO:0031176">
    <property type="term" value="F:endo-1,4-beta-xylanase activity"/>
    <property type="evidence" value="ECO:0007669"/>
    <property type="project" value="UniProtKB-EC"/>
</dbReference>
<evidence type="ECO:0000313" key="10">
    <source>
        <dbReference type="Proteomes" id="UP000033054"/>
    </source>
</evidence>
<dbReference type="PANTHER" id="PTHR31490">
    <property type="entry name" value="GLYCOSYL HYDROLASE"/>
    <property type="match status" value="1"/>
</dbReference>
<dbReference type="PANTHER" id="PTHR31490:SF90">
    <property type="entry name" value="ENDO-1,4-BETA-XYLANASE A"/>
    <property type="match status" value="1"/>
</dbReference>
<keyword evidence="10" id="KW-1185">Reference proteome</keyword>
<feature type="domain" description="GH10" evidence="8">
    <location>
        <begin position="29"/>
        <end position="369"/>
    </location>
</feature>
<dbReference type="Pfam" id="PF00331">
    <property type="entry name" value="Glyco_hydro_10"/>
    <property type="match status" value="1"/>
</dbReference>
<evidence type="ECO:0000256" key="2">
    <source>
        <dbReference type="ARBA" id="ARBA00023277"/>
    </source>
</evidence>
<dbReference type="SMART" id="SM00633">
    <property type="entry name" value="Glyco_10"/>
    <property type="match status" value="1"/>
</dbReference>
<dbReference type="InterPro" id="IPR044846">
    <property type="entry name" value="GH10"/>
</dbReference>
<sequence>MLLKKYVFATGAAALVLANLSLLPNTTLAQQIPSLKDTFKKDFGIGTALNNAQIDERDPQMTAFIVRQFNMATPENIMKSALIHPKWDSYDFEMGDKLVAFGKKHNIRINGHTLIWHSQLPPFIRDIHNADSMRTFFTNHIKTVAGRYDGKVYSWDVVNEALNEDGTMRKSVFLQYLGDDFVTEAFRLAQQAAPKTELYYNDYNNEQPAKRAGCIALIKKVKAAGVRIDGVGIQGHWHVGRVPFKDIEESILQYAALGVKVMFTELDIEVLPRNVQGADVGQRMTANEQSNPYTAGLPDSVQQQLAADYEALFKLFLKHKDKVTRVTFWGVNDAQSWLNNWPIRGRTNYPLLFDRNNQPKPAFEKVIALKK</sequence>
<feature type="chain" id="PRO_5002417160" description="Beta-xylanase" evidence="7">
    <location>
        <begin position="30"/>
        <end position="371"/>
    </location>
</feature>
<dbReference type="Gene3D" id="3.20.20.80">
    <property type="entry name" value="Glycosidases"/>
    <property type="match status" value="1"/>
</dbReference>
<evidence type="ECO:0000256" key="1">
    <source>
        <dbReference type="ARBA" id="ARBA00022801"/>
    </source>
</evidence>
<proteinExistence type="inferred from homology"/>
<dbReference type="PROSITE" id="PS00591">
    <property type="entry name" value="GH10_1"/>
    <property type="match status" value="1"/>
</dbReference>
<keyword evidence="2 6" id="KW-0119">Carbohydrate metabolism</keyword>
<dbReference type="PROSITE" id="PS51760">
    <property type="entry name" value="GH10_2"/>
    <property type="match status" value="1"/>
</dbReference>
<dbReference type="InterPro" id="IPR017853">
    <property type="entry name" value="GH"/>
</dbReference>
<dbReference type="RefSeq" id="WP_046375429.1">
    <property type="nucleotide sequence ID" value="NZ_CP010429.1"/>
</dbReference>
<comment type="similarity">
    <text evidence="6">Belongs to the glycosyl hydrolase 10 (cellulase F) family.</text>
</comment>
<dbReference type="EMBL" id="CP010429">
    <property type="protein sequence ID" value="AKD53835.1"/>
    <property type="molecule type" value="Genomic_DNA"/>
</dbReference>
<evidence type="ECO:0000256" key="5">
    <source>
        <dbReference type="PROSITE-ProRule" id="PRU10061"/>
    </source>
</evidence>
<accession>A0A0E3ZRT9</accession>
<dbReference type="HOGENOM" id="CLU_020161_5_0_10"/>
<evidence type="ECO:0000313" key="9">
    <source>
        <dbReference type="EMBL" id="AKD53835.1"/>
    </source>
</evidence>
<dbReference type="AlphaFoldDB" id="A0A0E3ZRT9"/>
<evidence type="ECO:0000256" key="6">
    <source>
        <dbReference type="RuleBase" id="RU361174"/>
    </source>
</evidence>
<dbReference type="GO" id="GO:0045493">
    <property type="term" value="P:xylan catabolic process"/>
    <property type="evidence" value="ECO:0007669"/>
    <property type="project" value="UniProtKB-KW"/>
</dbReference>
<dbReference type="EC" id="3.2.1.8" evidence="6"/>
<dbReference type="KEGG" id="srd:SD10_01865"/>
<keyword evidence="9" id="KW-0858">Xylan degradation</keyword>
<evidence type="ECO:0000256" key="7">
    <source>
        <dbReference type="SAM" id="SignalP"/>
    </source>
</evidence>
<evidence type="ECO:0000256" key="3">
    <source>
        <dbReference type="ARBA" id="ARBA00023295"/>
    </source>
</evidence>
<evidence type="ECO:0000256" key="4">
    <source>
        <dbReference type="ARBA" id="ARBA00023326"/>
    </source>
</evidence>
<dbReference type="PRINTS" id="PR00134">
    <property type="entry name" value="GLHYDRLASE10"/>
</dbReference>
<organism evidence="9 10">
    <name type="scientific">Spirosoma radiotolerans</name>
    <dbReference type="NCBI Taxonomy" id="1379870"/>
    <lineage>
        <taxon>Bacteria</taxon>
        <taxon>Pseudomonadati</taxon>
        <taxon>Bacteroidota</taxon>
        <taxon>Cytophagia</taxon>
        <taxon>Cytophagales</taxon>
        <taxon>Cytophagaceae</taxon>
        <taxon>Spirosoma</taxon>
    </lineage>
</organism>
<keyword evidence="4 6" id="KW-0624">Polysaccharide degradation</keyword>
<dbReference type="OrthoDB" id="9809277at2"/>
<keyword evidence="3 6" id="KW-0326">Glycosidase</keyword>
<evidence type="ECO:0000259" key="8">
    <source>
        <dbReference type="PROSITE" id="PS51760"/>
    </source>
</evidence>
<comment type="catalytic activity">
    <reaction evidence="6">
        <text>Endohydrolysis of (1-&gt;4)-beta-D-xylosidic linkages in xylans.</text>
        <dbReference type="EC" id="3.2.1.8"/>
    </reaction>
</comment>
<dbReference type="SUPFAM" id="SSF51445">
    <property type="entry name" value="(Trans)glycosidases"/>
    <property type="match status" value="1"/>
</dbReference>
<dbReference type="InterPro" id="IPR001000">
    <property type="entry name" value="GH10_dom"/>
</dbReference>
<name>A0A0E3ZRT9_9BACT</name>
<dbReference type="PATRIC" id="fig|1379870.5.peg.410"/>
<protein>
    <recommendedName>
        <fullName evidence="6">Beta-xylanase</fullName>
        <ecNumber evidence="6">3.2.1.8</ecNumber>
    </recommendedName>
</protein>
<keyword evidence="1 6" id="KW-0378">Hydrolase</keyword>
<gene>
    <name evidence="9" type="ORF">SD10_01865</name>
</gene>
<keyword evidence="7" id="KW-0732">Signal</keyword>